<organism evidence="3 4">
    <name type="scientific">Nocardioides ganghwensis</name>
    <dbReference type="NCBI Taxonomy" id="252230"/>
    <lineage>
        <taxon>Bacteria</taxon>
        <taxon>Bacillati</taxon>
        <taxon>Actinomycetota</taxon>
        <taxon>Actinomycetes</taxon>
        <taxon>Propionibacteriales</taxon>
        <taxon>Nocardioidaceae</taxon>
        <taxon>Nocardioides</taxon>
    </lineage>
</organism>
<dbReference type="EMBL" id="SDWU01000016">
    <property type="protein sequence ID" value="RYC00075.1"/>
    <property type="molecule type" value="Genomic_DNA"/>
</dbReference>
<accession>A0A4Q2S9H5</accession>
<dbReference type="Proteomes" id="UP000293291">
    <property type="component" value="Unassembled WGS sequence"/>
</dbReference>
<comment type="caution">
    <text evidence="3">The sequence shown here is derived from an EMBL/GenBank/DDBJ whole genome shotgun (WGS) entry which is preliminary data.</text>
</comment>
<keyword evidence="4" id="KW-1185">Reference proteome</keyword>
<proteinExistence type="predicted"/>
<feature type="chain" id="PRO_5020749219" evidence="2">
    <location>
        <begin position="36"/>
        <end position="92"/>
    </location>
</feature>
<gene>
    <name evidence="3" type="ORF">EUA07_14950</name>
</gene>
<name>A0A4Q2S9H5_9ACTN</name>
<feature type="region of interest" description="Disordered" evidence="1">
    <location>
        <begin position="54"/>
        <end position="92"/>
    </location>
</feature>
<dbReference type="AlphaFoldDB" id="A0A4Q2S9H5"/>
<reference evidence="3 4" key="1">
    <citation type="submission" date="2019-01" db="EMBL/GenBank/DDBJ databases">
        <title>Novel species of Nocardioides.</title>
        <authorList>
            <person name="Liu Q."/>
            <person name="Xin Y.-H."/>
        </authorList>
    </citation>
    <scope>NUCLEOTIDE SEQUENCE [LARGE SCALE GENOMIC DNA]</scope>
    <source>
        <strain evidence="3 4">CGMCC 4.6875</strain>
    </source>
</reference>
<keyword evidence="2" id="KW-0732">Signal</keyword>
<protein>
    <submittedName>
        <fullName evidence="3">Uncharacterized protein</fullName>
    </submittedName>
</protein>
<evidence type="ECO:0000313" key="4">
    <source>
        <dbReference type="Proteomes" id="UP000293291"/>
    </source>
</evidence>
<evidence type="ECO:0000256" key="2">
    <source>
        <dbReference type="SAM" id="SignalP"/>
    </source>
</evidence>
<dbReference type="RefSeq" id="WP_129455971.1">
    <property type="nucleotide sequence ID" value="NZ_JACXYX010000001.1"/>
</dbReference>
<evidence type="ECO:0000313" key="3">
    <source>
        <dbReference type="EMBL" id="RYC00075.1"/>
    </source>
</evidence>
<sequence length="92" mass="9993">MSTSTTTSFRRTAAFAAATSFAAIATTFAAQPAQAAEPDSERPCFIAQPRWNEALDGPAPTCPRPTWQPATEEERPANAWTEPRTGFDDFMP</sequence>
<evidence type="ECO:0000256" key="1">
    <source>
        <dbReference type="SAM" id="MobiDB-lite"/>
    </source>
</evidence>
<feature type="signal peptide" evidence="2">
    <location>
        <begin position="1"/>
        <end position="35"/>
    </location>
</feature>
<dbReference type="OrthoDB" id="9429744at2"/>